<accession>A0A5C7I9Z2</accession>
<name>A0A5C7I9Z2_9ROSI</name>
<dbReference type="EMBL" id="VAHF01000003">
    <property type="protein sequence ID" value="TXG65569.1"/>
    <property type="molecule type" value="Genomic_DNA"/>
</dbReference>
<proteinExistence type="predicted"/>
<protein>
    <submittedName>
        <fullName evidence="1">Uncharacterized protein</fullName>
    </submittedName>
</protein>
<dbReference type="PANTHER" id="PTHR48045">
    <property type="entry name" value="UDP-GLYCOSYLTRANSFERASE 72B1"/>
    <property type="match status" value="1"/>
</dbReference>
<reference evidence="2" key="1">
    <citation type="journal article" date="2019" name="Gigascience">
        <title>De novo genome assembly of the endangered Acer yangbiense, a plant species with extremely small populations endemic to Yunnan Province, China.</title>
        <authorList>
            <person name="Yang J."/>
            <person name="Wariss H.M."/>
            <person name="Tao L."/>
            <person name="Zhang R."/>
            <person name="Yun Q."/>
            <person name="Hollingsworth P."/>
            <person name="Dao Z."/>
            <person name="Luo G."/>
            <person name="Guo H."/>
            <person name="Ma Y."/>
            <person name="Sun W."/>
        </authorList>
    </citation>
    <scope>NUCLEOTIDE SEQUENCE [LARGE SCALE GENOMIC DNA]</scope>
    <source>
        <strain evidence="2">cv. Malutang</strain>
    </source>
</reference>
<keyword evidence="2" id="KW-1185">Reference proteome</keyword>
<evidence type="ECO:0000313" key="2">
    <source>
        <dbReference type="Proteomes" id="UP000323000"/>
    </source>
</evidence>
<gene>
    <name evidence="1" type="ORF">EZV62_006844</name>
</gene>
<dbReference type="PANTHER" id="PTHR48045:SF27">
    <property type="entry name" value="TRANS-ZEATIN O-BETA-D-GLUCOSYLTRANSFERASE"/>
    <property type="match status" value="1"/>
</dbReference>
<dbReference type="AlphaFoldDB" id="A0A5C7I9Z2"/>
<sequence length="155" mass="17548">MPAMNTKFFCLNSGIKKHVQKFLFKHALNISKSMMLSTDWVLCNPTYDLESATFNMYPKILPIGPLMASNESATCDQTQFEEFATGLKLSNRPFLWVVPPDIANNLNGSFLEEYRDIVDTRGHIISWAPQQKVLKHLSIACFSKSSNFGVILELL</sequence>
<organism evidence="1 2">
    <name type="scientific">Acer yangbiense</name>
    <dbReference type="NCBI Taxonomy" id="1000413"/>
    <lineage>
        <taxon>Eukaryota</taxon>
        <taxon>Viridiplantae</taxon>
        <taxon>Streptophyta</taxon>
        <taxon>Embryophyta</taxon>
        <taxon>Tracheophyta</taxon>
        <taxon>Spermatophyta</taxon>
        <taxon>Magnoliopsida</taxon>
        <taxon>eudicotyledons</taxon>
        <taxon>Gunneridae</taxon>
        <taxon>Pentapetalae</taxon>
        <taxon>rosids</taxon>
        <taxon>malvids</taxon>
        <taxon>Sapindales</taxon>
        <taxon>Sapindaceae</taxon>
        <taxon>Hippocastanoideae</taxon>
        <taxon>Acereae</taxon>
        <taxon>Acer</taxon>
    </lineage>
</organism>
<dbReference type="SUPFAM" id="SSF53756">
    <property type="entry name" value="UDP-Glycosyltransferase/glycogen phosphorylase"/>
    <property type="match status" value="1"/>
</dbReference>
<dbReference type="OrthoDB" id="5835829at2759"/>
<comment type="caution">
    <text evidence="1">The sequence shown here is derived from an EMBL/GenBank/DDBJ whole genome shotgun (WGS) entry which is preliminary data.</text>
</comment>
<dbReference type="Gene3D" id="3.40.50.2000">
    <property type="entry name" value="Glycogen Phosphorylase B"/>
    <property type="match status" value="1"/>
</dbReference>
<evidence type="ECO:0000313" key="1">
    <source>
        <dbReference type="EMBL" id="TXG65569.1"/>
    </source>
</evidence>
<dbReference type="Proteomes" id="UP000323000">
    <property type="component" value="Chromosome 3"/>
</dbReference>